<protein>
    <recommendedName>
        <fullName evidence="3">xylulokinase</fullName>
        <ecNumber evidence="3">2.7.1.17</ecNumber>
    </recommendedName>
</protein>
<dbReference type="PANTHER" id="PTHR10196">
    <property type="entry name" value="SUGAR KINASE"/>
    <property type="match status" value="1"/>
</dbReference>
<dbReference type="InterPro" id="IPR001406">
    <property type="entry name" value="PsdUridine_synth_TruA"/>
</dbReference>
<dbReference type="Gene3D" id="3.30.70.580">
    <property type="entry name" value="Pseudouridine synthase I, catalytic domain, N-terminal subdomain"/>
    <property type="match status" value="1"/>
</dbReference>
<feature type="compositionally biased region" description="Basic and acidic residues" evidence="13">
    <location>
        <begin position="842"/>
        <end position="853"/>
    </location>
</feature>
<dbReference type="SUPFAM" id="SSF55120">
    <property type="entry name" value="Pseudouridine synthase"/>
    <property type="match status" value="1"/>
</dbReference>
<feature type="region of interest" description="Disordered" evidence="13">
    <location>
        <begin position="1263"/>
        <end position="1302"/>
    </location>
</feature>
<dbReference type="InterPro" id="IPR020095">
    <property type="entry name" value="PsdUridine_synth_TruA_C"/>
</dbReference>
<comment type="caution">
    <text evidence="16">The sequence shown here is derived from an EMBL/GenBank/DDBJ whole genome shotgun (WGS) entry which is preliminary data.</text>
</comment>
<keyword evidence="8" id="KW-0413">Isomerase</keyword>
<evidence type="ECO:0000256" key="11">
    <source>
        <dbReference type="PIRSR" id="PIRSR641708-1"/>
    </source>
</evidence>
<feature type="domain" description="Carbohydrate kinase FGGY N-terminal" evidence="14">
    <location>
        <begin position="155"/>
        <end position="309"/>
    </location>
</feature>
<dbReference type="NCBIfam" id="TIGR00071">
    <property type="entry name" value="hisT_truA"/>
    <property type="match status" value="1"/>
</dbReference>
<evidence type="ECO:0000256" key="9">
    <source>
        <dbReference type="ARBA" id="ARBA00036943"/>
    </source>
</evidence>
<dbReference type="Gene3D" id="3.30.420.40">
    <property type="match status" value="2"/>
</dbReference>
<feature type="compositionally biased region" description="Basic and acidic residues" evidence="13">
    <location>
        <begin position="792"/>
        <end position="814"/>
    </location>
</feature>
<feature type="active site" description="Nucleophile" evidence="11">
    <location>
        <position position="934"/>
    </location>
</feature>
<organism evidence="16 17">
    <name type="scientific">Agrocybe pediades</name>
    <dbReference type="NCBI Taxonomy" id="84607"/>
    <lineage>
        <taxon>Eukaryota</taxon>
        <taxon>Fungi</taxon>
        <taxon>Dikarya</taxon>
        <taxon>Basidiomycota</taxon>
        <taxon>Agaricomycotina</taxon>
        <taxon>Agaricomycetes</taxon>
        <taxon>Agaricomycetidae</taxon>
        <taxon>Agaricales</taxon>
        <taxon>Agaricineae</taxon>
        <taxon>Strophariaceae</taxon>
        <taxon>Agrocybe</taxon>
    </lineage>
</organism>
<evidence type="ECO:0000259" key="14">
    <source>
        <dbReference type="Pfam" id="PF00370"/>
    </source>
</evidence>
<keyword evidence="4" id="KW-0859">Xylose metabolism</keyword>
<dbReference type="InterPro" id="IPR043129">
    <property type="entry name" value="ATPase_NBD"/>
</dbReference>
<dbReference type="CDD" id="cd07776">
    <property type="entry name" value="ASKHA_NBD_FGGY_SpXK-like"/>
    <property type="match status" value="1"/>
</dbReference>
<dbReference type="InterPro" id="IPR018484">
    <property type="entry name" value="FGGY_N"/>
</dbReference>
<feature type="region of interest" description="Disordered" evidence="13">
    <location>
        <begin position="712"/>
        <end position="744"/>
    </location>
</feature>
<evidence type="ECO:0000259" key="15">
    <source>
        <dbReference type="Pfam" id="PF02782"/>
    </source>
</evidence>
<keyword evidence="6" id="KW-0819">tRNA processing</keyword>
<dbReference type="InterPro" id="IPR020094">
    <property type="entry name" value="TruA/RsuA/RluB/E/F_N"/>
</dbReference>
<evidence type="ECO:0000256" key="5">
    <source>
        <dbReference type="ARBA" id="ARBA00022679"/>
    </source>
</evidence>
<dbReference type="InterPro" id="IPR041708">
    <property type="entry name" value="PUS1/PUS2-like"/>
</dbReference>
<dbReference type="EMBL" id="JAACJL010000058">
    <property type="protein sequence ID" value="KAF4610427.1"/>
    <property type="molecule type" value="Genomic_DNA"/>
</dbReference>
<feature type="domain" description="Carbohydrate kinase FGGY C-terminal" evidence="15">
    <location>
        <begin position="318"/>
        <end position="519"/>
    </location>
</feature>
<feature type="compositionally biased region" description="Basic and acidic residues" evidence="13">
    <location>
        <begin position="1292"/>
        <end position="1302"/>
    </location>
</feature>
<dbReference type="GO" id="GO:0005829">
    <property type="term" value="C:cytosol"/>
    <property type="evidence" value="ECO:0007669"/>
    <property type="project" value="TreeGrafter"/>
</dbReference>
<evidence type="ECO:0000256" key="4">
    <source>
        <dbReference type="ARBA" id="ARBA00022629"/>
    </source>
</evidence>
<keyword evidence="17" id="KW-1185">Reference proteome</keyword>
<comment type="similarity">
    <text evidence="1">Belongs to the FGGY kinase family.</text>
</comment>
<comment type="catalytic activity">
    <reaction evidence="9">
        <text>a uridine in tRNA = a pseudouridine in tRNA</text>
        <dbReference type="Rhea" id="RHEA:54572"/>
        <dbReference type="Rhea" id="RHEA-COMP:13339"/>
        <dbReference type="Rhea" id="RHEA-COMP:13934"/>
        <dbReference type="ChEBI" id="CHEBI:65314"/>
        <dbReference type="ChEBI" id="CHEBI:65315"/>
    </reaction>
</comment>
<dbReference type="FunFam" id="3.30.420.40:FF:000118">
    <property type="entry name" value="Xylulose kinase 2"/>
    <property type="match status" value="1"/>
</dbReference>
<comment type="similarity">
    <text evidence="2">Belongs to the tRNA pseudouridine synthase TruA family.</text>
</comment>
<feature type="binding site" evidence="12">
    <location>
        <position position="993"/>
    </location>
    <ligand>
        <name>substrate</name>
    </ligand>
</feature>
<reference evidence="16 17" key="1">
    <citation type="submission" date="2019-12" db="EMBL/GenBank/DDBJ databases">
        <authorList>
            <person name="Floudas D."/>
            <person name="Bentzer J."/>
            <person name="Ahren D."/>
            <person name="Johansson T."/>
            <person name="Persson P."/>
            <person name="Tunlid A."/>
        </authorList>
    </citation>
    <scope>NUCLEOTIDE SEQUENCE [LARGE SCALE GENOMIC DNA]</scope>
    <source>
        <strain evidence="16 17">CBS 102.39</strain>
    </source>
</reference>
<accession>A0A8H4QG53</accession>
<dbReference type="GO" id="GO:0042732">
    <property type="term" value="P:D-xylose metabolic process"/>
    <property type="evidence" value="ECO:0007669"/>
    <property type="project" value="UniProtKB-KW"/>
</dbReference>
<dbReference type="EC" id="2.7.1.17" evidence="3"/>
<keyword evidence="7" id="KW-0418">Kinase</keyword>
<evidence type="ECO:0000256" key="7">
    <source>
        <dbReference type="ARBA" id="ARBA00022777"/>
    </source>
</evidence>
<dbReference type="Gene3D" id="3.30.70.660">
    <property type="entry name" value="Pseudouridine synthase I, catalytic domain, C-terminal subdomain"/>
    <property type="match status" value="2"/>
</dbReference>
<dbReference type="GO" id="GO:0031119">
    <property type="term" value="P:tRNA pseudouridine synthesis"/>
    <property type="evidence" value="ECO:0007669"/>
    <property type="project" value="InterPro"/>
</dbReference>
<evidence type="ECO:0000256" key="2">
    <source>
        <dbReference type="ARBA" id="ARBA00009375"/>
    </source>
</evidence>
<evidence type="ECO:0000256" key="12">
    <source>
        <dbReference type="PIRSR" id="PIRSR641708-2"/>
    </source>
</evidence>
<evidence type="ECO:0000256" key="1">
    <source>
        <dbReference type="ARBA" id="ARBA00009156"/>
    </source>
</evidence>
<dbReference type="Pfam" id="PF00370">
    <property type="entry name" value="FGGY_N"/>
    <property type="match status" value="1"/>
</dbReference>
<dbReference type="FunFam" id="3.30.70.580:FF:000002">
    <property type="entry name" value="tRNA pseudouridine synthase"/>
    <property type="match status" value="1"/>
</dbReference>
<dbReference type="GO" id="GO:0005997">
    <property type="term" value="P:xylulose metabolic process"/>
    <property type="evidence" value="ECO:0007669"/>
    <property type="project" value="TreeGrafter"/>
</dbReference>
<name>A0A8H4QG53_9AGAR</name>
<dbReference type="InterPro" id="IPR020103">
    <property type="entry name" value="PsdUridine_synth_cat_dom_sf"/>
</dbReference>
<dbReference type="Proteomes" id="UP000521872">
    <property type="component" value="Unassembled WGS sequence"/>
</dbReference>
<dbReference type="GO" id="GO:0009982">
    <property type="term" value="F:pseudouridine synthase activity"/>
    <property type="evidence" value="ECO:0007669"/>
    <property type="project" value="InterPro"/>
</dbReference>
<comment type="catalytic activity">
    <reaction evidence="10">
        <text>D-xylulose + ATP = D-xylulose 5-phosphate + ADP + H(+)</text>
        <dbReference type="Rhea" id="RHEA:10964"/>
        <dbReference type="ChEBI" id="CHEBI:15378"/>
        <dbReference type="ChEBI" id="CHEBI:17140"/>
        <dbReference type="ChEBI" id="CHEBI:30616"/>
        <dbReference type="ChEBI" id="CHEBI:57737"/>
        <dbReference type="ChEBI" id="CHEBI:456216"/>
        <dbReference type="EC" id="2.7.1.17"/>
    </reaction>
</comment>
<dbReference type="GO" id="GO:0003723">
    <property type="term" value="F:RNA binding"/>
    <property type="evidence" value="ECO:0007669"/>
    <property type="project" value="InterPro"/>
</dbReference>
<evidence type="ECO:0000313" key="17">
    <source>
        <dbReference type="Proteomes" id="UP000521872"/>
    </source>
</evidence>
<keyword evidence="5" id="KW-0808">Transferase</keyword>
<gene>
    <name evidence="16" type="ORF">D9613_007035</name>
</gene>
<keyword evidence="4" id="KW-0119">Carbohydrate metabolism</keyword>
<dbReference type="InterPro" id="IPR042024">
    <property type="entry name" value="D-XK_euk"/>
</dbReference>
<dbReference type="CDD" id="cd02568">
    <property type="entry name" value="PseudoU_synth_PUS1_PUS2"/>
    <property type="match status" value="1"/>
</dbReference>
<proteinExistence type="inferred from homology"/>
<evidence type="ECO:0000313" key="16">
    <source>
        <dbReference type="EMBL" id="KAF4610427.1"/>
    </source>
</evidence>
<dbReference type="InterPro" id="IPR018485">
    <property type="entry name" value="FGGY_C"/>
</dbReference>
<sequence length="1302" mass="145098">MPHILSIPLVILRKPSSRSAMAPADSNPLFLGLDLSTQQLKAVLLDRESNIVHEAAVHFDRDLPHHGTTNGAIKGPDEGEVTSPVEMWLEAIDLLLQRLHDGKIDFSTIAAVSGAGQQHGSVYWSDASDELLAGLDAEKNLAEQLFPAAFSTPKAPIWQDSSTTEDCKKLEEEIGGAQALADLSGSRAYERFTGNQISRIRRLFPEIYEKTKHITLVSSFITSVFLGRIAPVDISDASGMNLTNVLTSEWDDRLLDICGGPTLRAKLGEEPIIGGTSLGTVDKWWVKKWGFNPDCIVAPFTGDNPATVISLSAPGDALLSLGTSTTFLLSTPPSSVPPKRFTTSHLLAHPTHHESKIAMLCYKNGALAREQVRDKYANKDWARFNELIEQTPAGCNGFLGFYFPLPEIIPAGVVGEYFFTTQMIKTTVKPPVAVESVPNTIHPRAIIESQFLSIKSRIEAMLPKDSPHSSLKRLVISGGSSQNLTIRQLAADIFEMDVYVSATKEAAASGGALLAKYAWWKQSNPEGTFEDMIDGQAMGLECVARPRQEIADIYETLVPAYDACESQVVELSSAPKKEVWVSFVAAIDCDKIEELDKRLETIFRTDWRRTGYPVQTFVIMIASSLLSLATEVTSRWKFTKVCPVYQGQKLDKYMSSFSWLLTKRIGSRLAPSYSSKSSRLFIQHRPGKLISAPAWTRNRPFSVLIPTATQSMASEASESNKRQLDQVMDSESGDAIKREAEIDVKRPRLDDESVGAITSSNNEDGIAVGTLSMSENVAAAPESNPQAIPEPSADRTAEPKEEEAGNKDSTEGKGKGKKRPPRRTAERTKEYKGRGRGGRAPSYRDRNQDKPREVSLGPDGEELPKAMRLPKRQCALLLGFCGSGYNGMQVQPEHSNTKTIEGTLFKALVKVGAVSQDNADNPVKVNLARAARTDAGVHAAGNVVSLKMIMDIPGVDDLVTKINDELPPEIRLWGYVRTQNSFNARMICESRKYTYYFPTYLLIPPKPTSNFYRIWSENVKSSEGADSAPSISYEFWEGHDNSTKEEDMARKRAWRINPEQVEQLRLLVKRYEGTHNFHNFTVARDFTDRSNNRFMRKIEVTTFVVSDPVVYGETEWISVLFHGQSFMLHQARHLYGQRSVFVPKMPSLGLLLEEPLFDSYNQRMGVINEKLKPTDPEYRPLIDFDQYRDQINAFKEKFIYTNMRQVEDRDGLFDAWVRMIDAYAGNDLLYLNPSGAVPDAAVIVKGARRENPFREKKIFDTTSFPENGGIRKKLEESEDVDMDANEEEEEVLDKKQLAETEG</sequence>
<evidence type="ECO:0000256" key="10">
    <source>
        <dbReference type="ARBA" id="ARBA00048885"/>
    </source>
</evidence>
<dbReference type="SUPFAM" id="SSF53067">
    <property type="entry name" value="Actin-like ATPase domain"/>
    <property type="match status" value="2"/>
</dbReference>
<dbReference type="Pfam" id="PF02782">
    <property type="entry name" value="FGGY_C"/>
    <property type="match status" value="1"/>
</dbReference>
<evidence type="ECO:0000256" key="6">
    <source>
        <dbReference type="ARBA" id="ARBA00022694"/>
    </source>
</evidence>
<evidence type="ECO:0000256" key="8">
    <source>
        <dbReference type="ARBA" id="ARBA00023235"/>
    </source>
</evidence>
<feature type="compositionally biased region" description="Acidic residues" evidence="13">
    <location>
        <begin position="1276"/>
        <end position="1291"/>
    </location>
</feature>
<dbReference type="PANTHER" id="PTHR10196:SF57">
    <property type="entry name" value="XYLULOSE KINASE"/>
    <property type="match status" value="1"/>
</dbReference>
<evidence type="ECO:0000256" key="3">
    <source>
        <dbReference type="ARBA" id="ARBA00012038"/>
    </source>
</evidence>
<feature type="compositionally biased region" description="Basic and acidic residues" evidence="13">
    <location>
        <begin position="823"/>
        <end position="833"/>
    </location>
</feature>
<feature type="compositionally biased region" description="Basic and acidic residues" evidence="13">
    <location>
        <begin position="734"/>
        <end position="744"/>
    </location>
</feature>
<feature type="region of interest" description="Disordered" evidence="13">
    <location>
        <begin position="777"/>
        <end position="864"/>
    </location>
</feature>
<evidence type="ECO:0000256" key="13">
    <source>
        <dbReference type="SAM" id="MobiDB-lite"/>
    </source>
</evidence>
<dbReference type="GO" id="GO:0004856">
    <property type="term" value="F:D-xylulokinase activity"/>
    <property type="evidence" value="ECO:0007669"/>
    <property type="project" value="UniProtKB-EC"/>
</dbReference>